<dbReference type="RefSeq" id="WP_200749062.1">
    <property type="nucleotide sequence ID" value="NZ_JAEOAH010000013.1"/>
</dbReference>
<gene>
    <name evidence="4" type="ORF">JFL43_10735</name>
</gene>
<dbReference type="InterPro" id="IPR001647">
    <property type="entry name" value="HTH_TetR"/>
</dbReference>
<evidence type="ECO:0000259" key="3">
    <source>
        <dbReference type="PROSITE" id="PS50977"/>
    </source>
</evidence>
<dbReference type="InterPro" id="IPR009057">
    <property type="entry name" value="Homeodomain-like_sf"/>
</dbReference>
<dbReference type="SUPFAM" id="SSF46689">
    <property type="entry name" value="Homeodomain-like"/>
    <property type="match status" value="1"/>
</dbReference>
<dbReference type="PROSITE" id="PS01081">
    <property type="entry name" value="HTH_TETR_1"/>
    <property type="match status" value="1"/>
</dbReference>
<dbReference type="InterPro" id="IPR023772">
    <property type="entry name" value="DNA-bd_HTH_TetR-type_CS"/>
</dbReference>
<dbReference type="PANTHER" id="PTHR43479:SF11">
    <property type="entry name" value="ACREF_ENVCD OPERON REPRESSOR-RELATED"/>
    <property type="match status" value="1"/>
</dbReference>
<keyword evidence="1 2" id="KW-0238">DNA-binding</keyword>
<dbReference type="Proteomes" id="UP000618943">
    <property type="component" value="Unassembled WGS sequence"/>
</dbReference>
<dbReference type="PANTHER" id="PTHR43479">
    <property type="entry name" value="ACREF/ENVCD OPERON REPRESSOR-RELATED"/>
    <property type="match status" value="1"/>
</dbReference>
<organism evidence="4 5">
    <name type="scientific">Viridibacillus soli</name>
    <dbReference type="NCBI Taxonomy" id="2798301"/>
    <lineage>
        <taxon>Bacteria</taxon>
        <taxon>Bacillati</taxon>
        <taxon>Bacillota</taxon>
        <taxon>Bacilli</taxon>
        <taxon>Bacillales</taxon>
        <taxon>Caryophanaceae</taxon>
        <taxon>Viridibacillus</taxon>
    </lineage>
</organism>
<dbReference type="EMBL" id="JAEOAH010000013">
    <property type="protein sequence ID" value="MBK3495318.1"/>
    <property type="molecule type" value="Genomic_DNA"/>
</dbReference>
<comment type="caution">
    <text evidence="4">The sequence shown here is derived from an EMBL/GenBank/DDBJ whole genome shotgun (WGS) entry which is preliminary data.</text>
</comment>
<name>A0ABS1H8H5_9BACL</name>
<dbReference type="PROSITE" id="PS50977">
    <property type="entry name" value="HTH_TETR_2"/>
    <property type="match status" value="1"/>
</dbReference>
<evidence type="ECO:0000256" key="1">
    <source>
        <dbReference type="ARBA" id="ARBA00023125"/>
    </source>
</evidence>
<dbReference type="InterPro" id="IPR050624">
    <property type="entry name" value="HTH-type_Tx_Regulator"/>
</dbReference>
<reference evidence="4 5" key="1">
    <citation type="submission" date="2020-12" db="EMBL/GenBank/DDBJ databases">
        <title>YIM B01967 draft genome.</title>
        <authorList>
            <person name="Yan X."/>
        </authorList>
    </citation>
    <scope>NUCLEOTIDE SEQUENCE [LARGE SCALE GENOMIC DNA]</scope>
    <source>
        <strain evidence="4 5">YIM B01967</strain>
    </source>
</reference>
<evidence type="ECO:0000256" key="2">
    <source>
        <dbReference type="PROSITE-ProRule" id="PRU00335"/>
    </source>
</evidence>
<evidence type="ECO:0000313" key="5">
    <source>
        <dbReference type="Proteomes" id="UP000618943"/>
    </source>
</evidence>
<feature type="domain" description="HTH tetR-type" evidence="3">
    <location>
        <begin position="6"/>
        <end position="66"/>
    </location>
</feature>
<dbReference type="Gene3D" id="1.10.357.10">
    <property type="entry name" value="Tetracycline Repressor, domain 2"/>
    <property type="match status" value="1"/>
</dbReference>
<evidence type="ECO:0000313" key="4">
    <source>
        <dbReference type="EMBL" id="MBK3495318.1"/>
    </source>
</evidence>
<feature type="DNA-binding region" description="H-T-H motif" evidence="2">
    <location>
        <begin position="29"/>
        <end position="48"/>
    </location>
</feature>
<protein>
    <submittedName>
        <fullName evidence="4">TetR/AcrR family transcriptional regulator</fullName>
    </submittedName>
</protein>
<proteinExistence type="predicted"/>
<accession>A0ABS1H8H5</accession>
<sequence length="190" mass="21604">MAKPTGKSKQELIQAAMQCLVDKGIANFTLKLVASYASVTQGTIYYHFRTKEQVLLEIIKFICEDSWGKLLANDQFTISVALESVKSRYENDVFYHKLLIALVVLGFNNRLIKEQLGQVLTNENDSLLIGLKKIWKLSPIEGVSLTTWSIFFNALIDGIAIQLITCEKFPLDTFYKELEKILNTIHQLDN</sequence>
<dbReference type="Pfam" id="PF00440">
    <property type="entry name" value="TetR_N"/>
    <property type="match status" value="1"/>
</dbReference>
<keyword evidence="5" id="KW-1185">Reference proteome</keyword>
<dbReference type="PRINTS" id="PR00455">
    <property type="entry name" value="HTHTETR"/>
</dbReference>